<dbReference type="GO" id="GO:0016787">
    <property type="term" value="F:hydrolase activity"/>
    <property type="evidence" value="ECO:0007669"/>
    <property type="project" value="UniProtKB-KW"/>
</dbReference>
<gene>
    <name evidence="10 11" type="primary">cas1</name>
    <name evidence="11" type="ORF">WR164_14160</name>
</gene>
<evidence type="ECO:0000256" key="2">
    <source>
        <dbReference type="ARBA" id="ARBA00022723"/>
    </source>
</evidence>
<keyword evidence="7 10" id="KW-0238">DNA-binding</keyword>
<name>A0A9W6ETJ4_9LACO</name>
<dbReference type="GO" id="GO:0043571">
    <property type="term" value="P:maintenance of CRISPR repeat elements"/>
    <property type="evidence" value="ECO:0007669"/>
    <property type="project" value="UniProtKB-UniRule"/>
</dbReference>
<dbReference type="Pfam" id="PF01867">
    <property type="entry name" value="Cas_Cas1"/>
    <property type="match status" value="1"/>
</dbReference>
<comment type="subunit">
    <text evidence="9 10">Homodimer, forms a heterotetramer with a Cas2 homodimer.</text>
</comment>
<evidence type="ECO:0000256" key="1">
    <source>
        <dbReference type="ARBA" id="ARBA00022722"/>
    </source>
</evidence>
<dbReference type="NCBIfam" id="TIGR03639">
    <property type="entry name" value="cas1_NMENI"/>
    <property type="match status" value="1"/>
</dbReference>
<keyword evidence="3 10" id="KW-0255">Endonuclease</keyword>
<dbReference type="NCBIfam" id="TIGR00287">
    <property type="entry name" value="cas1"/>
    <property type="match status" value="1"/>
</dbReference>
<evidence type="ECO:0000256" key="3">
    <source>
        <dbReference type="ARBA" id="ARBA00022759"/>
    </source>
</evidence>
<dbReference type="InterPro" id="IPR042206">
    <property type="entry name" value="CRISPR-assoc_Cas1_C"/>
</dbReference>
<dbReference type="Proteomes" id="UP001144204">
    <property type="component" value="Unassembled WGS sequence"/>
</dbReference>
<proteinExistence type="inferred from homology"/>
<keyword evidence="6 10" id="KW-0051">Antiviral defense</keyword>
<dbReference type="InterPro" id="IPR019855">
    <property type="entry name" value="CRISPR-assoc_Cas1_NMENI"/>
</dbReference>
<evidence type="ECO:0000256" key="6">
    <source>
        <dbReference type="ARBA" id="ARBA00023118"/>
    </source>
</evidence>
<evidence type="ECO:0000313" key="11">
    <source>
        <dbReference type="EMBL" id="GLB47437.1"/>
    </source>
</evidence>
<dbReference type="InterPro" id="IPR002729">
    <property type="entry name" value="CRISPR-assoc_Cas1"/>
</dbReference>
<comment type="caution">
    <text evidence="11">The sequence shown here is derived from an EMBL/GenBank/DDBJ whole genome shotgun (WGS) entry which is preliminary data.</text>
</comment>
<evidence type="ECO:0000256" key="9">
    <source>
        <dbReference type="ARBA" id="ARBA00038592"/>
    </source>
</evidence>
<dbReference type="PANTHER" id="PTHR34353">
    <property type="entry name" value="CRISPR-ASSOCIATED ENDONUCLEASE CAS1 1"/>
    <property type="match status" value="1"/>
</dbReference>
<feature type="binding site" evidence="10">
    <location>
        <position position="202"/>
    </location>
    <ligand>
        <name>Mn(2+)</name>
        <dbReference type="ChEBI" id="CHEBI:29035"/>
    </ligand>
</feature>
<evidence type="ECO:0000256" key="7">
    <source>
        <dbReference type="ARBA" id="ARBA00023125"/>
    </source>
</evidence>
<sequence length="300" mass="34665">MGWRSVIISQHAKLSYSAHSMNVQTMDGINIIPIDDIYLVLVATTQAVITTELISQLNKKQVKIIFSDNDGEPACETINHYPNDRSLLLLNHQFKWSNDRKQILWTKIVNQKMINQISVLRIYRIDTKSLDNELDKLEVGDTTNREAVVARKYFKLLFGKEYSRRDFLPMNAALNYGYSILLSDFNREITANGYLTYLGIHHHSEENHFNLGSDLMEPFRPVIDLWLANQRFNQLTPDVKFGLVRLLNIEVKYNGRKTILKNAIAQYTRNCLKYLTKGKDCTVKVELINEVPNNAINDNV</sequence>
<comment type="similarity">
    <text evidence="10">Belongs to the CRISPR-associated endonuclease Cas1 family.</text>
</comment>
<dbReference type="GO" id="GO:0051607">
    <property type="term" value="P:defense response to virus"/>
    <property type="evidence" value="ECO:0007669"/>
    <property type="project" value="UniProtKB-UniRule"/>
</dbReference>
<reference evidence="11" key="2">
    <citation type="journal article" date="2023" name="PLoS ONE">
        <title>Philodulcilactobacillus myokoensis gen. nov., sp. nov., a fructophilic, acidophilic, and agar-phobic lactic acid bacterium isolated from fermented vegetable extracts.</title>
        <authorList>
            <person name="Kouya T."/>
            <person name="Ishiyama Y."/>
            <person name="Ohashi S."/>
            <person name="Kumakubo R."/>
            <person name="Yamazaki T."/>
            <person name="Otaki T."/>
        </authorList>
    </citation>
    <scope>NUCLEOTIDE SEQUENCE</scope>
    <source>
        <strain evidence="11">WR16-4</strain>
    </source>
</reference>
<dbReference type="Gene3D" id="1.20.120.920">
    <property type="entry name" value="CRISPR-associated endonuclease Cas1, C-terminal domain"/>
    <property type="match status" value="1"/>
</dbReference>
<dbReference type="RefSeq" id="WP_286136976.1">
    <property type="nucleotide sequence ID" value="NZ_BRPL01000004.1"/>
</dbReference>
<comment type="cofactor">
    <cofactor evidence="10">
        <name>Mg(2+)</name>
        <dbReference type="ChEBI" id="CHEBI:18420"/>
    </cofactor>
    <cofactor evidence="10">
        <name>Mn(2+)</name>
        <dbReference type="ChEBI" id="CHEBI:29035"/>
    </cofactor>
</comment>
<feature type="binding site" evidence="10">
    <location>
        <position position="217"/>
    </location>
    <ligand>
        <name>Mn(2+)</name>
        <dbReference type="ChEBI" id="CHEBI:29035"/>
    </ligand>
</feature>
<evidence type="ECO:0000256" key="5">
    <source>
        <dbReference type="ARBA" id="ARBA00022842"/>
    </source>
</evidence>
<dbReference type="PANTHER" id="PTHR34353:SF2">
    <property type="entry name" value="CRISPR-ASSOCIATED ENDONUCLEASE CAS1 1"/>
    <property type="match status" value="1"/>
</dbReference>
<keyword evidence="8 10" id="KW-0464">Manganese</keyword>
<feature type="binding site" evidence="10">
    <location>
        <position position="146"/>
    </location>
    <ligand>
        <name>Mn(2+)</name>
        <dbReference type="ChEBI" id="CHEBI:29035"/>
    </ligand>
</feature>
<evidence type="ECO:0000256" key="8">
    <source>
        <dbReference type="ARBA" id="ARBA00023211"/>
    </source>
</evidence>
<keyword evidence="1 10" id="KW-0540">Nuclease</keyword>
<keyword evidence="2 10" id="KW-0479">Metal-binding</keyword>
<dbReference type="GO" id="GO:0046872">
    <property type="term" value="F:metal ion binding"/>
    <property type="evidence" value="ECO:0007669"/>
    <property type="project" value="UniProtKB-UniRule"/>
</dbReference>
<accession>A0A9W6ETJ4</accession>
<evidence type="ECO:0000256" key="4">
    <source>
        <dbReference type="ARBA" id="ARBA00022801"/>
    </source>
</evidence>
<organism evidence="11 12">
    <name type="scientific">Philodulcilactobacillus myokoensis</name>
    <dbReference type="NCBI Taxonomy" id="2929573"/>
    <lineage>
        <taxon>Bacteria</taxon>
        <taxon>Bacillati</taxon>
        <taxon>Bacillota</taxon>
        <taxon>Bacilli</taxon>
        <taxon>Lactobacillales</taxon>
        <taxon>Lactobacillaceae</taxon>
        <taxon>Philodulcilactobacillus</taxon>
    </lineage>
</organism>
<protein>
    <recommendedName>
        <fullName evidence="10">CRISPR-associated endonuclease Cas1</fullName>
        <ecNumber evidence="10">3.1.-.-</ecNumber>
    </recommendedName>
</protein>
<dbReference type="GO" id="GO:0004520">
    <property type="term" value="F:DNA endonuclease activity"/>
    <property type="evidence" value="ECO:0007669"/>
    <property type="project" value="InterPro"/>
</dbReference>
<dbReference type="GO" id="GO:0003677">
    <property type="term" value="F:DNA binding"/>
    <property type="evidence" value="ECO:0007669"/>
    <property type="project" value="UniProtKB-KW"/>
</dbReference>
<evidence type="ECO:0000256" key="10">
    <source>
        <dbReference type="HAMAP-Rule" id="MF_01470"/>
    </source>
</evidence>
<comment type="function">
    <text evidence="10">CRISPR (clustered regularly interspaced short palindromic repeat), is an adaptive immune system that provides protection against mobile genetic elements (viruses, transposable elements and conjugative plasmids). CRISPR clusters contain spacers, sequences complementary to antecedent mobile elements, and target invading nucleic acids. CRISPR clusters are transcribed and processed into CRISPR RNA (crRNA). Acts as a dsDNA endonuclease. Involved in the integration of spacer DNA into the CRISPR cassette.</text>
</comment>
<keyword evidence="5 10" id="KW-0460">Magnesium</keyword>
<dbReference type="HAMAP" id="MF_01470">
    <property type="entry name" value="Cas1"/>
    <property type="match status" value="1"/>
</dbReference>
<evidence type="ECO:0000313" key="12">
    <source>
        <dbReference type="Proteomes" id="UP001144204"/>
    </source>
</evidence>
<dbReference type="EC" id="3.1.-.-" evidence="10"/>
<dbReference type="AlphaFoldDB" id="A0A9W6ETJ4"/>
<keyword evidence="12" id="KW-1185">Reference proteome</keyword>
<keyword evidence="4 10" id="KW-0378">Hydrolase</keyword>
<dbReference type="InterPro" id="IPR050646">
    <property type="entry name" value="Cas1"/>
</dbReference>
<reference evidence="11" key="1">
    <citation type="submission" date="2022-07" db="EMBL/GenBank/DDBJ databases">
        <authorList>
            <person name="Kouya T."/>
            <person name="Ishiyama Y."/>
        </authorList>
    </citation>
    <scope>NUCLEOTIDE SEQUENCE</scope>
    <source>
        <strain evidence="11">WR16-4</strain>
    </source>
</reference>
<dbReference type="EMBL" id="BRPL01000004">
    <property type="protein sequence ID" value="GLB47437.1"/>
    <property type="molecule type" value="Genomic_DNA"/>
</dbReference>